<proteinExistence type="predicted"/>
<keyword evidence="2" id="KW-1185">Reference proteome</keyword>
<dbReference type="RefSeq" id="WP_168152634.1">
    <property type="nucleotide sequence ID" value="NZ_JAAWVT010000007.1"/>
</dbReference>
<reference evidence="1 2" key="1">
    <citation type="submission" date="2020-04" db="EMBL/GenBank/DDBJ databases">
        <title>Paeniglutamicibacter sp. ANT13_2, a novel actinomycete isolated from sediment in Antarctica.</title>
        <authorList>
            <person name="Sakdapetsiri C."/>
            <person name="Pinyakong O."/>
        </authorList>
    </citation>
    <scope>NUCLEOTIDE SEQUENCE [LARGE SCALE GENOMIC DNA]</scope>
    <source>
        <strain evidence="1 2">ANT13_2</strain>
    </source>
</reference>
<evidence type="ECO:0000313" key="1">
    <source>
        <dbReference type="EMBL" id="NKG21787.1"/>
    </source>
</evidence>
<name>A0ABX1G683_9MICC</name>
<sequence>MNHTDFKDNHFVFNPPQGPNLTTTQATELDDSYFQSRPFGYFSSRIATLSASGQTEKNVVATDLGPKLAAALGQTSISDLLDFNDSDRELQIATDSFALRHHAAESLVRLYHGLTLGIAAQGSAPCAWAAVAEGPIRTIDLVDQAKTHLMSPEGHQNFWKMVFPEAVASQHDNEQQANQALNVIGDWLHHAMTLLVRDDININAAHNKVKHGLSVRARGDLRLTFTTQAPNADGTVPLSALTGAKAFDIFDTPTIDYLARPPRKGNRKQGLEVSSLKLVPSTLLAETWMMSVAHAAMFHVAADRHFTGRDIPFQPLPKLPLGPTPTQLLGESVVGMRQPVTTPPDGGPVERPTGIAFQSNFVPLEVNFNSMMSGKVVEG</sequence>
<organism evidence="1 2">
    <name type="scientific">Paeniglutamicibacter terrestris</name>
    <dbReference type="NCBI Taxonomy" id="2723403"/>
    <lineage>
        <taxon>Bacteria</taxon>
        <taxon>Bacillati</taxon>
        <taxon>Actinomycetota</taxon>
        <taxon>Actinomycetes</taxon>
        <taxon>Micrococcales</taxon>
        <taxon>Micrococcaceae</taxon>
        <taxon>Paeniglutamicibacter</taxon>
    </lineage>
</organism>
<dbReference type="Proteomes" id="UP000746595">
    <property type="component" value="Unassembled WGS sequence"/>
</dbReference>
<dbReference type="EMBL" id="JAAWVT010000007">
    <property type="protein sequence ID" value="NKG21787.1"/>
    <property type="molecule type" value="Genomic_DNA"/>
</dbReference>
<accession>A0ABX1G683</accession>
<comment type="caution">
    <text evidence="1">The sequence shown here is derived from an EMBL/GenBank/DDBJ whole genome shotgun (WGS) entry which is preliminary data.</text>
</comment>
<gene>
    <name evidence="1" type="ORF">HED64_13850</name>
</gene>
<evidence type="ECO:0000313" key="2">
    <source>
        <dbReference type="Proteomes" id="UP000746595"/>
    </source>
</evidence>
<protein>
    <submittedName>
        <fullName evidence="1">Uncharacterized protein</fullName>
    </submittedName>
</protein>